<keyword evidence="3" id="KW-1185">Reference proteome</keyword>
<feature type="signal peptide" evidence="1">
    <location>
        <begin position="1"/>
        <end position="19"/>
    </location>
</feature>
<sequence length="441" mass="47834">MKLLVASLYGLAAATGALAQTEDLPTLIADGPFAFRVKGRGNSSIDGYLHALDVPTFDAPEAVLYYEPAPASPIADNSSYRFYFNYTGNTQSADGLELGFFVSDITVGEPNGVGLRGQPMSLHYRPNTNVALYSLGVATAITTDYTGFGKDGSAFLNYYTNDANTVPGKPANVSLSINYYDGWAICWHTYFGVTAPALSWITTGRAHNPTCERIDLIKAELYVGLIKGAMSDTDAEHVLPTEALWCNVITEGMALKGDAKDFVSITRAILDTGCDAVVMTAGVSAIAPWSKTDFPGLFRAVIEGVCDASRERKTPLRVWAIGSQGVLCYPGTEIALSNYVPFFLEHHQNLLFLRSLSPNSVHCVSVQNLRQRFVAKAGCPPAWKDSWVGSVPLFGRFWVVVTNALRYRTTLEQNADFIAADLEDGSKKWFGETVGVIDPSK</sequence>
<dbReference type="Proteomes" id="UP001148614">
    <property type="component" value="Unassembled WGS sequence"/>
</dbReference>
<proteinExistence type="predicted"/>
<evidence type="ECO:0000256" key="1">
    <source>
        <dbReference type="SAM" id="SignalP"/>
    </source>
</evidence>
<reference evidence="2" key="1">
    <citation type="submission" date="2022-07" db="EMBL/GenBank/DDBJ databases">
        <title>Genome Sequence of Xylaria arbuscula.</title>
        <authorList>
            <person name="Buettner E."/>
        </authorList>
    </citation>
    <scope>NUCLEOTIDE SEQUENCE</scope>
    <source>
        <strain evidence="2">VT107</strain>
    </source>
</reference>
<keyword evidence="1" id="KW-0732">Signal</keyword>
<organism evidence="2 3">
    <name type="scientific">Xylaria arbuscula</name>
    <dbReference type="NCBI Taxonomy" id="114810"/>
    <lineage>
        <taxon>Eukaryota</taxon>
        <taxon>Fungi</taxon>
        <taxon>Dikarya</taxon>
        <taxon>Ascomycota</taxon>
        <taxon>Pezizomycotina</taxon>
        <taxon>Sordariomycetes</taxon>
        <taxon>Xylariomycetidae</taxon>
        <taxon>Xylariales</taxon>
        <taxon>Xylariaceae</taxon>
        <taxon>Xylaria</taxon>
    </lineage>
</organism>
<comment type="caution">
    <text evidence="2">The sequence shown here is derived from an EMBL/GenBank/DDBJ whole genome shotgun (WGS) entry which is preliminary data.</text>
</comment>
<gene>
    <name evidence="2" type="ORF">NPX13_g1868</name>
</gene>
<accession>A0A9W8TRJ0</accession>
<name>A0A9W8TRJ0_9PEZI</name>
<dbReference type="AlphaFoldDB" id="A0A9W8TRJ0"/>
<evidence type="ECO:0000313" key="3">
    <source>
        <dbReference type="Proteomes" id="UP001148614"/>
    </source>
</evidence>
<dbReference type="VEuPathDB" id="FungiDB:F4678DRAFT_282784"/>
<protein>
    <submittedName>
        <fullName evidence="2">Uncharacterized protein</fullName>
    </submittedName>
</protein>
<evidence type="ECO:0000313" key="2">
    <source>
        <dbReference type="EMBL" id="KAJ3578696.1"/>
    </source>
</evidence>
<feature type="chain" id="PRO_5040779632" evidence="1">
    <location>
        <begin position="20"/>
        <end position="441"/>
    </location>
</feature>
<dbReference type="EMBL" id="JANPWZ010000180">
    <property type="protein sequence ID" value="KAJ3578696.1"/>
    <property type="molecule type" value="Genomic_DNA"/>
</dbReference>